<evidence type="ECO:0000256" key="2">
    <source>
        <dbReference type="ARBA" id="ARBA00009166"/>
    </source>
</evidence>
<dbReference type="OrthoDB" id="5859769at2759"/>
<dbReference type="PANTHER" id="PTHR22945:SF90">
    <property type="entry name" value="G_PROTEIN_RECEP_F1_2 DOMAIN-CONTAINING PROTEIN"/>
    <property type="match status" value="1"/>
</dbReference>
<dbReference type="EMBL" id="UZAH01025473">
    <property type="protein sequence ID" value="VDO64607.1"/>
    <property type="molecule type" value="Genomic_DNA"/>
</dbReference>
<dbReference type="GO" id="GO:0016020">
    <property type="term" value="C:membrane"/>
    <property type="evidence" value="ECO:0007669"/>
    <property type="project" value="UniProtKB-SubCell"/>
</dbReference>
<sequence>YSFLLHCYTHSLSSLVFSFSYRYYVLAHGTPKKRTVFAIIGLYYLPSLFQFVTFSFASDSVTDVKIAVAEKFGYDMTDECVSGHLDIIGWKTLFTILNMTITVAPEYTVILLLIRSTLSKLDSVRTMSENSRQLHAQLLKALSYQACLPVFFLFAVITYVIGQLNIYHHPILEYSTFVLTGIVPMLSPLTSFCFIHPYRVWIRSEILRRPPTEAKMSRTNISSLSQTFVSKRARRDLWNSQ</sequence>
<feature type="transmembrane region" description="Helical" evidence="6">
    <location>
        <begin position="141"/>
        <end position="162"/>
    </location>
</feature>
<dbReference type="Proteomes" id="UP000050761">
    <property type="component" value="Unassembled WGS sequence"/>
</dbReference>
<dbReference type="PANTHER" id="PTHR22945">
    <property type="entry name" value="SERPENTINE RECEPTOR, CLASS D DELTA"/>
    <property type="match status" value="1"/>
</dbReference>
<dbReference type="SUPFAM" id="SSF81321">
    <property type="entry name" value="Family A G protein-coupled receptor-like"/>
    <property type="match status" value="1"/>
</dbReference>
<comment type="similarity">
    <text evidence="2">Belongs to the nematode receptor-like protein srd family.</text>
</comment>
<organism evidence="8 9">
    <name type="scientific">Heligmosomoides polygyrus</name>
    <name type="common">Parasitic roundworm</name>
    <dbReference type="NCBI Taxonomy" id="6339"/>
    <lineage>
        <taxon>Eukaryota</taxon>
        <taxon>Metazoa</taxon>
        <taxon>Ecdysozoa</taxon>
        <taxon>Nematoda</taxon>
        <taxon>Chromadorea</taxon>
        <taxon>Rhabditida</taxon>
        <taxon>Rhabditina</taxon>
        <taxon>Rhabditomorpha</taxon>
        <taxon>Strongyloidea</taxon>
        <taxon>Heligmosomidae</taxon>
        <taxon>Heligmosomoides</taxon>
    </lineage>
</organism>
<dbReference type="InterPro" id="IPR050920">
    <property type="entry name" value="Nematode_rcpt-like_delta"/>
</dbReference>
<proteinExistence type="inferred from homology"/>
<gene>
    <name evidence="7" type="ORF">HPBE_LOCUS5451</name>
</gene>
<evidence type="ECO:0000313" key="8">
    <source>
        <dbReference type="Proteomes" id="UP000050761"/>
    </source>
</evidence>
<accession>A0A3P7XWM0</accession>
<evidence type="ECO:0000256" key="3">
    <source>
        <dbReference type="ARBA" id="ARBA00022692"/>
    </source>
</evidence>
<evidence type="ECO:0000256" key="6">
    <source>
        <dbReference type="SAM" id="Phobius"/>
    </source>
</evidence>
<evidence type="ECO:0000256" key="1">
    <source>
        <dbReference type="ARBA" id="ARBA00004141"/>
    </source>
</evidence>
<feature type="transmembrane region" description="Helical" evidence="6">
    <location>
        <begin position="174"/>
        <end position="195"/>
    </location>
</feature>
<keyword evidence="4 6" id="KW-1133">Transmembrane helix</keyword>
<keyword evidence="8" id="KW-1185">Reference proteome</keyword>
<protein>
    <submittedName>
        <fullName evidence="9">G protein-coupled receptor</fullName>
    </submittedName>
</protein>
<reference evidence="7 8" key="1">
    <citation type="submission" date="2018-11" db="EMBL/GenBank/DDBJ databases">
        <authorList>
            <consortium name="Pathogen Informatics"/>
        </authorList>
    </citation>
    <scope>NUCLEOTIDE SEQUENCE [LARGE SCALE GENOMIC DNA]</scope>
</reference>
<feature type="transmembrane region" description="Helical" evidence="6">
    <location>
        <begin position="36"/>
        <end position="57"/>
    </location>
</feature>
<comment type="subcellular location">
    <subcellularLocation>
        <location evidence="1">Membrane</location>
        <topology evidence="1">Multi-pass membrane protein</topology>
    </subcellularLocation>
</comment>
<evidence type="ECO:0000313" key="7">
    <source>
        <dbReference type="EMBL" id="VDO64607.1"/>
    </source>
</evidence>
<dbReference type="Pfam" id="PF10317">
    <property type="entry name" value="7TM_GPCR_Srd"/>
    <property type="match status" value="1"/>
</dbReference>
<dbReference type="InterPro" id="IPR019421">
    <property type="entry name" value="7TM_GPCR_serpentine_rcpt_Srd"/>
</dbReference>
<keyword evidence="3 6" id="KW-0812">Transmembrane</keyword>
<name>A0A183FFV5_HELPZ</name>
<evidence type="ECO:0000256" key="5">
    <source>
        <dbReference type="ARBA" id="ARBA00023136"/>
    </source>
</evidence>
<accession>A0A183FFV5</accession>
<feature type="transmembrane region" description="Helical" evidence="6">
    <location>
        <begin position="6"/>
        <end position="24"/>
    </location>
</feature>
<evidence type="ECO:0000313" key="9">
    <source>
        <dbReference type="WBParaSite" id="HPBE_0000545001-mRNA-1"/>
    </source>
</evidence>
<dbReference type="WBParaSite" id="HPBE_0000545001-mRNA-1">
    <property type="protein sequence ID" value="HPBE_0000545001-mRNA-1"/>
    <property type="gene ID" value="HPBE_0000545001"/>
</dbReference>
<evidence type="ECO:0000256" key="4">
    <source>
        <dbReference type="ARBA" id="ARBA00022989"/>
    </source>
</evidence>
<keyword evidence="5 6" id="KW-0472">Membrane</keyword>
<reference evidence="9" key="2">
    <citation type="submission" date="2019-09" db="UniProtKB">
        <authorList>
            <consortium name="WormBaseParasite"/>
        </authorList>
    </citation>
    <scope>IDENTIFICATION</scope>
</reference>
<dbReference type="AlphaFoldDB" id="A0A183FFV5"/>
<feature type="transmembrane region" description="Helical" evidence="6">
    <location>
        <begin position="93"/>
        <end position="114"/>
    </location>
</feature>